<name>A0A9X4XNE8_9BRAD</name>
<comment type="caution">
    <text evidence="10">The sequence shown here is derived from an EMBL/GenBank/DDBJ whole genome shotgun (WGS) entry which is preliminary data.</text>
</comment>
<dbReference type="InterPro" id="IPR050622">
    <property type="entry name" value="CPA3_antiporter_subunitB"/>
</dbReference>
<feature type="transmembrane region" description="Helical" evidence="7">
    <location>
        <begin position="6"/>
        <end position="24"/>
    </location>
</feature>
<comment type="similarity">
    <text evidence="2">Belongs to the CPA3 antiporters (TC 2.A.63) subunit B family.</text>
</comment>
<dbReference type="InterPro" id="IPR007182">
    <property type="entry name" value="MnhB"/>
</dbReference>
<keyword evidence="4 7" id="KW-0812">Transmembrane</keyword>
<feature type="transmembrane region" description="Helical" evidence="7">
    <location>
        <begin position="156"/>
        <end position="176"/>
    </location>
</feature>
<dbReference type="EMBL" id="WNKV01000016">
    <property type="protein sequence ID" value="MTW18400.1"/>
    <property type="molecule type" value="Genomic_DNA"/>
</dbReference>
<gene>
    <name evidence="10" type="ORF">GJ689_19540</name>
</gene>
<feature type="transmembrane region" description="Helical" evidence="7">
    <location>
        <begin position="219"/>
        <end position="239"/>
    </location>
</feature>
<evidence type="ECO:0000256" key="4">
    <source>
        <dbReference type="ARBA" id="ARBA00022692"/>
    </source>
</evidence>
<dbReference type="GO" id="GO:0005886">
    <property type="term" value="C:plasma membrane"/>
    <property type="evidence" value="ECO:0007669"/>
    <property type="project" value="UniProtKB-SubCell"/>
</dbReference>
<feature type="transmembrane region" description="Helical" evidence="7">
    <location>
        <begin position="188"/>
        <end position="213"/>
    </location>
</feature>
<proteinExistence type="inferred from homology"/>
<dbReference type="AlphaFoldDB" id="A0A9X4XNE8"/>
<evidence type="ECO:0000256" key="6">
    <source>
        <dbReference type="ARBA" id="ARBA00023136"/>
    </source>
</evidence>
<reference evidence="10 11" key="1">
    <citation type="submission" date="2019-11" db="EMBL/GenBank/DDBJ databases">
        <title>Whole-genome sequence of Rhodoplanes serenus DSM 18633, type strain.</title>
        <authorList>
            <person name="Kyndt J.A."/>
            <person name="Meyer T.E."/>
        </authorList>
    </citation>
    <scope>NUCLEOTIDE SEQUENCE [LARGE SCALE GENOMIC DNA]</scope>
    <source>
        <strain evidence="10 11">DSM 18633</strain>
    </source>
</reference>
<feature type="transmembrane region" description="Helical" evidence="7">
    <location>
        <begin position="31"/>
        <end position="49"/>
    </location>
</feature>
<keyword evidence="6 7" id="KW-0472">Membrane</keyword>
<evidence type="ECO:0000256" key="3">
    <source>
        <dbReference type="ARBA" id="ARBA00022475"/>
    </source>
</evidence>
<accession>A0A9X4XNE8</accession>
<dbReference type="Pfam" id="PF13244">
    <property type="entry name" value="MbhD"/>
    <property type="match status" value="1"/>
</dbReference>
<dbReference type="RefSeq" id="WP_155480852.1">
    <property type="nucleotide sequence ID" value="NZ_WNKV01000016.1"/>
</dbReference>
<feature type="transmembrane region" description="Helical" evidence="7">
    <location>
        <begin position="55"/>
        <end position="75"/>
    </location>
</feature>
<dbReference type="PANTHER" id="PTHR33932:SF4">
    <property type="entry name" value="NA(+)_H(+) ANTIPORTER SUBUNIT B"/>
    <property type="match status" value="1"/>
</dbReference>
<protein>
    <submittedName>
        <fullName evidence="10">DUF4040 domain-containing protein</fullName>
    </submittedName>
</protein>
<evidence type="ECO:0000259" key="9">
    <source>
        <dbReference type="Pfam" id="PF13244"/>
    </source>
</evidence>
<evidence type="ECO:0000259" key="8">
    <source>
        <dbReference type="Pfam" id="PF04039"/>
    </source>
</evidence>
<feature type="transmembrane region" description="Helical" evidence="7">
    <location>
        <begin position="286"/>
        <end position="306"/>
    </location>
</feature>
<dbReference type="Proteomes" id="UP000438991">
    <property type="component" value="Unassembled WGS sequence"/>
</dbReference>
<evidence type="ECO:0000256" key="7">
    <source>
        <dbReference type="SAM" id="Phobius"/>
    </source>
</evidence>
<dbReference type="Pfam" id="PF04039">
    <property type="entry name" value="MnhB"/>
    <property type="match status" value="1"/>
</dbReference>
<dbReference type="PANTHER" id="PTHR33932">
    <property type="entry name" value="NA(+)/H(+) ANTIPORTER SUBUNIT B"/>
    <property type="match status" value="1"/>
</dbReference>
<evidence type="ECO:0000256" key="1">
    <source>
        <dbReference type="ARBA" id="ARBA00004651"/>
    </source>
</evidence>
<organism evidence="10 11">
    <name type="scientific">Rhodoplanes serenus</name>
    <dbReference type="NCBI Taxonomy" id="200615"/>
    <lineage>
        <taxon>Bacteria</taxon>
        <taxon>Pseudomonadati</taxon>
        <taxon>Pseudomonadota</taxon>
        <taxon>Alphaproteobacteria</taxon>
        <taxon>Hyphomicrobiales</taxon>
        <taxon>Nitrobacteraceae</taxon>
        <taxon>Rhodoplanes</taxon>
    </lineage>
</organism>
<feature type="domain" description="MrpA C-terminal/MbhD" evidence="9">
    <location>
        <begin position="14"/>
        <end position="78"/>
    </location>
</feature>
<keyword evidence="5 7" id="KW-1133">Transmembrane helix</keyword>
<sequence>MTIVPALDLFVAGVVLVVAVWTVAVRNTSSAVVGFVAYGLLLALVWVRLGAPDVALTEAAIGSGLTGALLIGAAARLRAGESTVAAERPGVPVRLLIAALATVVAAAIAGVLLSLPDPAPTLAPEATANAGATGLGNPITNVLMAFRAMDTMLEKVVLLLAVLGIWSLSPDAAWGGRPHLPHRAEPDAALEFLARVLTPVGVVLGIAVLWVSADHPGGAFQGATILAAMWLLVLMAGLGEVPDIGRRRLRLALVVGPAVFLTIGLGGLVVSGAFLSYPQGFAKPLILAIEFAMILTVATTLGLLVAGPPVAGPPAAGSAAAGSPARRAAP</sequence>
<comment type="subcellular location">
    <subcellularLocation>
        <location evidence="1">Cell membrane</location>
        <topology evidence="1">Multi-pass membrane protein</topology>
    </subcellularLocation>
</comment>
<dbReference type="InterPro" id="IPR025383">
    <property type="entry name" value="MrpA_C/MbhD"/>
</dbReference>
<evidence type="ECO:0000313" key="11">
    <source>
        <dbReference type="Proteomes" id="UP000438991"/>
    </source>
</evidence>
<evidence type="ECO:0000256" key="5">
    <source>
        <dbReference type="ARBA" id="ARBA00022989"/>
    </source>
</evidence>
<evidence type="ECO:0000256" key="2">
    <source>
        <dbReference type="ARBA" id="ARBA00009425"/>
    </source>
</evidence>
<keyword evidence="3" id="KW-1003">Cell membrane</keyword>
<feature type="transmembrane region" description="Helical" evidence="7">
    <location>
        <begin position="251"/>
        <end position="274"/>
    </location>
</feature>
<feature type="transmembrane region" description="Helical" evidence="7">
    <location>
        <begin position="95"/>
        <end position="115"/>
    </location>
</feature>
<evidence type="ECO:0000313" key="10">
    <source>
        <dbReference type="EMBL" id="MTW18400.1"/>
    </source>
</evidence>
<feature type="domain" description="Na+/H+ antiporter MnhB subunit-related protein" evidence="8">
    <location>
        <begin position="190"/>
        <end position="307"/>
    </location>
</feature>